<dbReference type="SUPFAM" id="SSF57424">
    <property type="entry name" value="LDL receptor-like module"/>
    <property type="match status" value="2"/>
</dbReference>
<feature type="disulfide bond" evidence="8">
    <location>
        <begin position="92"/>
        <end position="110"/>
    </location>
</feature>
<evidence type="ECO:0000256" key="8">
    <source>
        <dbReference type="PROSITE-ProRule" id="PRU00124"/>
    </source>
</evidence>
<comment type="subcellular location">
    <subcellularLocation>
        <location evidence="2">Endomembrane system</location>
    </subcellularLocation>
    <subcellularLocation>
        <location evidence="1">Membrane</location>
        <topology evidence="1">Single-pass membrane protein</topology>
    </subcellularLocation>
</comment>
<evidence type="ECO:0000256" key="9">
    <source>
        <dbReference type="SAM" id="SignalP"/>
    </source>
</evidence>
<evidence type="ECO:0000256" key="4">
    <source>
        <dbReference type="ARBA" id="ARBA00022737"/>
    </source>
</evidence>
<feature type="disulfide bond" evidence="8">
    <location>
        <begin position="85"/>
        <end position="97"/>
    </location>
</feature>
<keyword evidence="6" id="KW-0472">Membrane</keyword>
<protein>
    <submittedName>
        <fullName evidence="11">G-protein coupled receptor GRL101</fullName>
    </submittedName>
</protein>
<evidence type="ECO:0000313" key="10">
    <source>
        <dbReference type="Proteomes" id="UP000694888"/>
    </source>
</evidence>
<gene>
    <name evidence="11" type="primary">LOC101859425</name>
</gene>
<feature type="signal peptide" evidence="9">
    <location>
        <begin position="1"/>
        <end position="21"/>
    </location>
</feature>
<keyword evidence="9" id="KW-0732">Signal</keyword>
<dbReference type="PRINTS" id="PR00261">
    <property type="entry name" value="LDLRECEPTOR"/>
</dbReference>
<dbReference type="Gene3D" id="4.10.400.10">
    <property type="entry name" value="Low-density Lipoprotein Receptor"/>
    <property type="match status" value="2"/>
</dbReference>
<keyword evidence="10" id="KW-1185">Reference proteome</keyword>
<dbReference type="Proteomes" id="UP000694888">
    <property type="component" value="Unplaced"/>
</dbReference>
<dbReference type="InterPro" id="IPR002172">
    <property type="entry name" value="LDrepeatLR_classA_rpt"/>
</dbReference>
<dbReference type="SMART" id="SM00192">
    <property type="entry name" value="LDLa"/>
    <property type="match status" value="2"/>
</dbReference>
<evidence type="ECO:0000256" key="2">
    <source>
        <dbReference type="ARBA" id="ARBA00004308"/>
    </source>
</evidence>
<evidence type="ECO:0000256" key="6">
    <source>
        <dbReference type="ARBA" id="ARBA00023136"/>
    </source>
</evidence>
<organism evidence="10 11">
    <name type="scientific">Aplysia californica</name>
    <name type="common">California sea hare</name>
    <dbReference type="NCBI Taxonomy" id="6500"/>
    <lineage>
        <taxon>Eukaryota</taxon>
        <taxon>Metazoa</taxon>
        <taxon>Spiralia</taxon>
        <taxon>Lophotrochozoa</taxon>
        <taxon>Mollusca</taxon>
        <taxon>Gastropoda</taxon>
        <taxon>Heterobranchia</taxon>
        <taxon>Euthyneura</taxon>
        <taxon>Tectipleura</taxon>
        <taxon>Aplysiida</taxon>
        <taxon>Aplysioidea</taxon>
        <taxon>Aplysiidae</taxon>
        <taxon>Aplysia</taxon>
    </lineage>
</organism>
<dbReference type="PROSITE" id="PS50068">
    <property type="entry name" value="LDLRA_2"/>
    <property type="match status" value="2"/>
</dbReference>
<dbReference type="Pfam" id="PF00057">
    <property type="entry name" value="Ldl_recept_a"/>
    <property type="match status" value="1"/>
</dbReference>
<keyword evidence="4" id="KW-0677">Repeat</keyword>
<keyword evidence="11" id="KW-0675">Receptor</keyword>
<keyword evidence="5" id="KW-1133">Transmembrane helix</keyword>
<feature type="chain" id="PRO_5045270827" evidence="9">
    <location>
        <begin position="22"/>
        <end position="128"/>
    </location>
</feature>
<evidence type="ECO:0000256" key="3">
    <source>
        <dbReference type="ARBA" id="ARBA00022692"/>
    </source>
</evidence>
<keyword evidence="7 8" id="KW-1015">Disulfide bond</keyword>
<evidence type="ECO:0000313" key="11">
    <source>
        <dbReference type="RefSeq" id="XP_005103708.2"/>
    </source>
</evidence>
<reference evidence="11" key="1">
    <citation type="submission" date="2025-08" db="UniProtKB">
        <authorList>
            <consortium name="RefSeq"/>
        </authorList>
    </citation>
    <scope>IDENTIFICATION</scope>
</reference>
<dbReference type="CDD" id="cd00112">
    <property type="entry name" value="LDLa"/>
    <property type="match status" value="1"/>
</dbReference>
<evidence type="ECO:0000256" key="7">
    <source>
        <dbReference type="ARBA" id="ARBA00023157"/>
    </source>
</evidence>
<name>A0ABM0JX97_APLCA</name>
<sequence>MLRSIWILYLFGMFFIEVSFSDNQVVTYEVYSPKDSAPTHVDCQATESAFPCDDVKQQCIAREKVCDAVWDCEGGKDETVEVCGCLPHEFQCNASVCIDAVRRCDRLDDCEDGSDEDNCGKSFLTSVT</sequence>
<evidence type="ECO:0000256" key="1">
    <source>
        <dbReference type="ARBA" id="ARBA00004167"/>
    </source>
</evidence>
<evidence type="ECO:0000256" key="5">
    <source>
        <dbReference type="ARBA" id="ARBA00022989"/>
    </source>
</evidence>
<dbReference type="InterPro" id="IPR036055">
    <property type="entry name" value="LDL_receptor-like_sf"/>
</dbReference>
<dbReference type="GeneID" id="101859425"/>
<dbReference type="PROSITE" id="PS01209">
    <property type="entry name" value="LDLRA_1"/>
    <property type="match status" value="1"/>
</dbReference>
<keyword evidence="3" id="KW-0812">Transmembrane</keyword>
<dbReference type="PANTHER" id="PTHR24270:SF8">
    <property type="entry name" value="LD11117P-RELATED"/>
    <property type="match status" value="1"/>
</dbReference>
<accession>A0ABM0JX97</accession>
<proteinExistence type="predicted"/>
<feature type="disulfide bond" evidence="8">
    <location>
        <begin position="104"/>
        <end position="119"/>
    </location>
</feature>
<dbReference type="InterPro" id="IPR050685">
    <property type="entry name" value="LDLR"/>
</dbReference>
<dbReference type="RefSeq" id="XP_005103708.2">
    <property type="nucleotide sequence ID" value="XM_005103651.3"/>
</dbReference>
<dbReference type="PANTHER" id="PTHR24270">
    <property type="entry name" value="LOW-DENSITY LIPOPROTEIN RECEPTOR-RELATED"/>
    <property type="match status" value="1"/>
</dbReference>
<dbReference type="InterPro" id="IPR023415">
    <property type="entry name" value="LDLR_class-A_CS"/>
</dbReference>
<comment type="caution">
    <text evidence="8">Lacks conserved residue(s) required for the propagation of feature annotation.</text>
</comment>